<evidence type="ECO:0000256" key="3">
    <source>
        <dbReference type="ARBA" id="ARBA00022989"/>
    </source>
</evidence>
<keyword evidence="4 6" id="KW-0472">Membrane</keyword>
<protein>
    <recommendedName>
        <fullName evidence="9">MFS transporter</fullName>
    </recommendedName>
</protein>
<organism evidence="7 8">
    <name type="scientific">Streptomyces shenzhenensis</name>
    <dbReference type="NCBI Taxonomy" id="943815"/>
    <lineage>
        <taxon>Bacteria</taxon>
        <taxon>Bacillati</taxon>
        <taxon>Actinomycetota</taxon>
        <taxon>Actinomycetes</taxon>
        <taxon>Kitasatosporales</taxon>
        <taxon>Streptomycetaceae</taxon>
        <taxon>Streptomyces</taxon>
    </lineage>
</organism>
<evidence type="ECO:0000256" key="5">
    <source>
        <dbReference type="ARBA" id="ARBA00023251"/>
    </source>
</evidence>
<sequence length="137" mass="13864">MTIDVLGGVVLAAALVPLPLGLGLGPEHGWPPLAWVLLAVGAVIGALLPSIERRAHAPLLTGQLLRQHSVRLGLLATFAFYAGNTTTMLGLTLFLQQGLGIGALGAGAGYLPLGLAYMAATLAARRPGAPSGPKAML</sequence>
<feature type="transmembrane region" description="Helical" evidence="6">
    <location>
        <begin position="33"/>
        <end position="51"/>
    </location>
</feature>
<comment type="caution">
    <text evidence="7">The sequence shown here is derived from an EMBL/GenBank/DDBJ whole genome shotgun (WGS) entry which is preliminary data.</text>
</comment>
<comment type="subcellular location">
    <subcellularLocation>
        <location evidence="1">Membrane</location>
        <topology evidence="1">Multi-pass membrane protein</topology>
    </subcellularLocation>
</comment>
<keyword evidence="2 6" id="KW-0812">Transmembrane</keyword>
<keyword evidence="5" id="KW-0046">Antibiotic resistance</keyword>
<dbReference type="GO" id="GO:0046677">
    <property type="term" value="P:response to antibiotic"/>
    <property type="evidence" value="ECO:0007669"/>
    <property type="project" value="UniProtKB-KW"/>
</dbReference>
<proteinExistence type="predicted"/>
<accession>A0A3M0I7R0</accession>
<gene>
    <name evidence="7" type="ORF">CTZ28_17265</name>
</gene>
<dbReference type="RefSeq" id="WP_121890316.1">
    <property type="nucleotide sequence ID" value="NZ_PENI01000009.1"/>
</dbReference>
<evidence type="ECO:0008006" key="9">
    <source>
        <dbReference type="Google" id="ProtNLM"/>
    </source>
</evidence>
<evidence type="ECO:0000256" key="4">
    <source>
        <dbReference type="ARBA" id="ARBA00023136"/>
    </source>
</evidence>
<evidence type="ECO:0000256" key="1">
    <source>
        <dbReference type="ARBA" id="ARBA00004141"/>
    </source>
</evidence>
<feature type="transmembrane region" description="Helical" evidence="6">
    <location>
        <begin position="72"/>
        <end position="95"/>
    </location>
</feature>
<evidence type="ECO:0000256" key="2">
    <source>
        <dbReference type="ARBA" id="ARBA00022692"/>
    </source>
</evidence>
<dbReference type="GO" id="GO:0016020">
    <property type="term" value="C:membrane"/>
    <property type="evidence" value="ECO:0007669"/>
    <property type="project" value="UniProtKB-SubCell"/>
</dbReference>
<dbReference type="AlphaFoldDB" id="A0A3M0I7R0"/>
<evidence type="ECO:0000313" key="7">
    <source>
        <dbReference type="EMBL" id="RMB84885.1"/>
    </source>
</evidence>
<name>A0A3M0I7R0_9ACTN</name>
<dbReference type="EMBL" id="PENI01000009">
    <property type="protein sequence ID" value="RMB84885.1"/>
    <property type="molecule type" value="Genomic_DNA"/>
</dbReference>
<keyword evidence="3 6" id="KW-1133">Transmembrane helix</keyword>
<dbReference type="InterPro" id="IPR036259">
    <property type="entry name" value="MFS_trans_sf"/>
</dbReference>
<keyword evidence="8" id="KW-1185">Reference proteome</keyword>
<dbReference type="PANTHER" id="PTHR42718:SF39">
    <property type="entry name" value="ACTINORHODIN TRANSPORTER-RELATED"/>
    <property type="match status" value="1"/>
</dbReference>
<dbReference type="PANTHER" id="PTHR42718">
    <property type="entry name" value="MAJOR FACILITATOR SUPERFAMILY MULTIDRUG TRANSPORTER MFSC"/>
    <property type="match status" value="1"/>
</dbReference>
<dbReference type="Proteomes" id="UP000270471">
    <property type="component" value="Unassembled WGS sequence"/>
</dbReference>
<reference evidence="7 8" key="1">
    <citation type="submission" date="2017-11" db="EMBL/GenBank/DDBJ databases">
        <title>Draft genome of actinobacteria isolated from guarana (Paullinia cupana (Mart.) Ducke.</title>
        <authorList>
            <person name="Siqueira K.A."/>
            <person name="Liotti R.G."/>
            <person name="Mendes T.A.O."/>
            <person name="Soares M.A."/>
        </authorList>
    </citation>
    <scope>NUCLEOTIDE SEQUENCE [LARGE SCALE GENOMIC DNA]</scope>
    <source>
        <strain evidence="7 8">193</strain>
    </source>
</reference>
<feature type="transmembrane region" description="Helical" evidence="6">
    <location>
        <begin position="101"/>
        <end position="124"/>
    </location>
</feature>
<dbReference type="SUPFAM" id="SSF103473">
    <property type="entry name" value="MFS general substrate transporter"/>
    <property type="match status" value="1"/>
</dbReference>
<evidence type="ECO:0000313" key="8">
    <source>
        <dbReference type="Proteomes" id="UP000270471"/>
    </source>
</evidence>
<evidence type="ECO:0000256" key="6">
    <source>
        <dbReference type="SAM" id="Phobius"/>
    </source>
</evidence>